<dbReference type="GO" id="GO:0008168">
    <property type="term" value="F:methyltransferase activity"/>
    <property type="evidence" value="ECO:0007669"/>
    <property type="project" value="UniProtKB-KW"/>
</dbReference>
<evidence type="ECO:0000256" key="2">
    <source>
        <dbReference type="ARBA" id="ARBA00022679"/>
    </source>
</evidence>
<dbReference type="EMBL" id="JBAFUR010000004">
    <property type="protein sequence ID" value="MFG1253845.1"/>
    <property type="molecule type" value="Genomic_DNA"/>
</dbReference>
<organism evidence="3 4">
    <name type="scientific">Xanthobacter aminoxidans</name>
    <dbReference type="NCBI Taxonomy" id="186280"/>
    <lineage>
        <taxon>Bacteria</taxon>
        <taxon>Pseudomonadati</taxon>
        <taxon>Pseudomonadota</taxon>
        <taxon>Alphaproteobacteria</taxon>
        <taxon>Hyphomicrobiales</taxon>
        <taxon>Xanthobacteraceae</taxon>
        <taxon>Xanthobacter</taxon>
    </lineage>
</organism>
<accession>A0ABW6ZLP0</accession>
<dbReference type="Gene3D" id="3.40.50.150">
    <property type="entry name" value="Vaccinia Virus protein VP39"/>
    <property type="match status" value="1"/>
</dbReference>
<reference evidence="3 4" key="1">
    <citation type="submission" date="2024-02" db="EMBL/GenBank/DDBJ databases">
        <title>Expansion and revision of Xanthobacter and proposal of Roseixanthobacter gen. nov.</title>
        <authorList>
            <person name="Soltysiak M.P.M."/>
            <person name="Jalihal A."/>
            <person name="Ory A."/>
            <person name="Chrisophersen C."/>
            <person name="Lee A.D."/>
            <person name="Boulton J."/>
            <person name="Springer M."/>
        </authorList>
    </citation>
    <scope>NUCLEOTIDE SEQUENCE [LARGE SCALE GENOMIC DNA]</scope>
    <source>
        <strain evidence="3 4">CB5</strain>
    </source>
</reference>
<evidence type="ECO:0000256" key="1">
    <source>
        <dbReference type="ARBA" id="ARBA00022603"/>
    </source>
</evidence>
<evidence type="ECO:0000313" key="4">
    <source>
        <dbReference type="Proteomes" id="UP001604043"/>
    </source>
</evidence>
<keyword evidence="4" id="KW-1185">Reference proteome</keyword>
<dbReference type="SUPFAM" id="SSF53335">
    <property type="entry name" value="S-adenosyl-L-methionine-dependent methyltransferases"/>
    <property type="match status" value="1"/>
</dbReference>
<proteinExistence type="predicted"/>
<dbReference type="InterPro" id="IPR029063">
    <property type="entry name" value="SAM-dependent_MTases_sf"/>
</dbReference>
<keyword evidence="2" id="KW-0808">Transferase</keyword>
<dbReference type="Proteomes" id="UP001604043">
    <property type="component" value="Unassembled WGS sequence"/>
</dbReference>
<dbReference type="PANTHER" id="PTHR43648">
    <property type="entry name" value="ELECTRON TRANSFER FLAVOPROTEIN BETA SUBUNIT LYSINE METHYLTRANSFERASE"/>
    <property type="match status" value="1"/>
</dbReference>
<evidence type="ECO:0000313" key="3">
    <source>
        <dbReference type="EMBL" id="MFG1253845.1"/>
    </source>
</evidence>
<gene>
    <name evidence="3" type="ORF">V5F30_16670</name>
</gene>
<protein>
    <submittedName>
        <fullName evidence="3">Methyltransferase</fullName>
    </submittedName>
</protein>
<dbReference type="GO" id="GO:0032259">
    <property type="term" value="P:methylation"/>
    <property type="evidence" value="ECO:0007669"/>
    <property type="project" value="UniProtKB-KW"/>
</dbReference>
<comment type="caution">
    <text evidence="3">The sequence shown here is derived from an EMBL/GenBank/DDBJ whole genome shotgun (WGS) entry which is preliminary data.</text>
</comment>
<dbReference type="PANTHER" id="PTHR43648:SF1">
    <property type="entry name" value="ELECTRON TRANSFER FLAVOPROTEIN BETA SUBUNIT LYSINE METHYLTRANSFERASE"/>
    <property type="match status" value="1"/>
</dbReference>
<dbReference type="InterPro" id="IPR050078">
    <property type="entry name" value="Ribosomal_L11_MeTrfase_PrmA"/>
</dbReference>
<keyword evidence="1 3" id="KW-0489">Methyltransferase</keyword>
<name>A0ABW6ZLP0_9HYPH</name>
<dbReference type="Pfam" id="PF06325">
    <property type="entry name" value="PrmA"/>
    <property type="match status" value="1"/>
</dbReference>
<sequence>MGPRVRHGRHQGVSRPITDPNAFIRAETRLRPVPLVPEVSLHVADEAVPIWHRTEEELGELGLPPPFWAFAWAGGQALARHVLDHPETVRGQRVLDFASGSGLVGIAAMKAGAAGVTCADIDPFAVAAIALNGEANGVVLSPTQDDLIGRDDGWDTVLAGDIAYERDLSEKVFAWLLALAARGATVLIGDPGRTYLPKDRLEKLAEYSVPVTRELEDMEIKRTAVWRPA</sequence>